<keyword evidence="10" id="KW-1185">Reference proteome</keyword>
<dbReference type="OrthoDB" id="9802097at2"/>
<comment type="pathway">
    <text evidence="8">Cofactor biosynthesis; biotin biosynthesis; biotin from 7,8-diaminononanoate: step 1/2.</text>
</comment>
<feature type="binding site" evidence="8">
    <location>
        <position position="87"/>
    </location>
    <ligand>
        <name>Mg(2+)</name>
        <dbReference type="ChEBI" id="CHEBI:18420"/>
    </ligand>
</feature>
<evidence type="ECO:0000256" key="8">
    <source>
        <dbReference type="HAMAP-Rule" id="MF_00336"/>
    </source>
</evidence>
<dbReference type="PANTHER" id="PTHR43210:SF5">
    <property type="entry name" value="DETHIOBIOTIN SYNTHETASE"/>
    <property type="match status" value="1"/>
</dbReference>
<comment type="similarity">
    <text evidence="8">Belongs to the dethiobiotin synthetase family.</text>
</comment>
<keyword evidence="5 8" id="KW-0093">Biotin biosynthesis</keyword>
<keyword evidence="6 8" id="KW-0067">ATP-binding</keyword>
<keyword evidence="7 8" id="KW-0460">Magnesium</keyword>
<evidence type="ECO:0000256" key="6">
    <source>
        <dbReference type="ARBA" id="ARBA00022840"/>
    </source>
</evidence>
<dbReference type="GO" id="GO:0004141">
    <property type="term" value="F:dethiobiotin synthase activity"/>
    <property type="evidence" value="ECO:0007669"/>
    <property type="project" value="UniProtKB-UniRule"/>
</dbReference>
<feature type="binding site" evidence="8">
    <location>
        <position position="148"/>
    </location>
    <ligand>
        <name>Mg(2+)</name>
        <dbReference type="ChEBI" id="CHEBI:18420"/>
    </ligand>
</feature>
<dbReference type="GO" id="GO:0000287">
    <property type="term" value="F:magnesium ion binding"/>
    <property type="evidence" value="ECO:0007669"/>
    <property type="project" value="UniProtKB-UniRule"/>
</dbReference>
<dbReference type="PANTHER" id="PTHR43210">
    <property type="entry name" value="DETHIOBIOTIN SYNTHETASE"/>
    <property type="match status" value="1"/>
</dbReference>
<evidence type="ECO:0000313" key="10">
    <source>
        <dbReference type="Proteomes" id="UP000239007"/>
    </source>
</evidence>
<dbReference type="Pfam" id="PF13500">
    <property type="entry name" value="AAA_26"/>
    <property type="match status" value="1"/>
</dbReference>
<dbReference type="UniPathway" id="UPA00078">
    <property type="reaction ID" value="UER00161"/>
</dbReference>
<evidence type="ECO:0000256" key="5">
    <source>
        <dbReference type="ARBA" id="ARBA00022756"/>
    </source>
</evidence>
<keyword evidence="1 8" id="KW-0963">Cytoplasm</keyword>
<dbReference type="InterPro" id="IPR027417">
    <property type="entry name" value="P-loop_NTPase"/>
</dbReference>
<comment type="subunit">
    <text evidence="8">Homodimer.</text>
</comment>
<evidence type="ECO:0000256" key="2">
    <source>
        <dbReference type="ARBA" id="ARBA00022598"/>
    </source>
</evidence>
<dbReference type="HAMAP" id="MF_00336">
    <property type="entry name" value="BioD"/>
    <property type="match status" value="1"/>
</dbReference>
<feature type="active site" evidence="8">
    <location>
        <position position="46"/>
    </location>
</feature>
<dbReference type="Proteomes" id="UP000239007">
    <property type="component" value="Unassembled WGS sequence"/>
</dbReference>
<keyword evidence="3 8" id="KW-0479">Metal-binding</keyword>
<dbReference type="GO" id="GO:0009102">
    <property type="term" value="P:biotin biosynthetic process"/>
    <property type="evidence" value="ECO:0007669"/>
    <property type="project" value="UniProtKB-UniRule"/>
</dbReference>
<keyword evidence="2 8" id="KW-0436">Ligase</keyword>
<comment type="catalytic activity">
    <reaction evidence="8">
        <text>(7R,8S)-7,8-diammoniononanoate + CO2 + ATP = (4R,5S)-dethiobiotin + ADP + phosphate + 3 H(+)</text>
        <dbReference type="Rhea" id="RHEA:15805"/>
        <dbReference type="ChEBI" id="CHEBI:15378"/>
        <dbReference type="ChEBI" id="CHEBI:16526"/>
        <dbReference type="ChEBI" id="CHEBI:30616"/>
        <dbReference type="ChEBI" id="CHEBI:43474"/>
        <dbReference type="ChEBI" id="CHEBI:149469"/>
        <dbReference type="ChEBI" id="CHEBI:149473"/>
        <dbReference type="ChEBI" id="CHEBI:456216"/>
        <dbReference type="EC" id="6.3.3.3"/>
    </reaction>
</comment>
<feature type="binding site" evidence="8">
    <location>
        <begin position="148"/>
        <end position="151"/>
    </location>
    <ligand>
        <name>ATP</name>
        <dbReference type="ChEBI" id="CHEBI:30616"/>
    </ligand>
</feature>
<evidence type="ECO:0000313" key="9">
    <source>
        <dbReference type="EMBL" id="PQJ54389.1"/>
    </source>
</evidence>
<protein>
    <recommendedName>
        <fullName evidence="8">ATP-dependent dethiobiotin synthetase BioD</fullName>
        <ecNumber evidence="8">6.3.3.3</ecNumber>
    </recommendedName>
    <alternativeName>
        <fullName evidence="8">DTB synthetase</fullName>
        <shortName evidence="8">DTBS</shortName>
    </alternativeName>
    <alternativeName>
        <fullName evidence="8">Dethiobiotin synthase</fullName>
    </alternativeName>
</protein>
<evidence type="ECO:0000256" key="3">
    <source>
        <dbReference type="ARBA" id="ARBA00022723"/>
    </source>
</evidence>
<feature type="binding site" evidence="8">
    <location>
        <position position="87"/>
    </location>
    <ligand>
        <name>ATP</name>
        <dbReference type="ChEBI" id="CHEBI:30616"/>
    </ligand>
</feature>
<comment type="cofactor">
    <cofactor evidence="8">
        <name>Mg(2+)</name>
        <dbReference type="ChEBI" id="CHEBI:18420"/>
    </cofactor>
</comment>
<evidence type="ECO:0000256" key="1">
    <source>
        <dbReference type="ARBA" id="ARBA00022490"/>
    </source>
</evidence>
<dbReference type="InterPro" id="IPR004472">
    <property type="entry name" value="DTB_synth_BioD"/>
</dbReference>
<feature type="binding site" evidence="8">
    <location>
        <begin position="21"/>
        <end position="26"/>
    </location>
    <ligand>
        <name>ATP</name>
        <dbReference type="ChEBI" id="CHEBI:30616"/>
    </ligand>
</feature>
<dbReference type="EMBL" id="MSCH01000003">
    <property type="protein sequence ID" value="PQJ54389.1"/>
    <property type="molecule type" value="Genomic_DNA"/>
</dbReference>
<evidence type="ECO:0000256" key="4">
    <source>
        <dbReference type="ARBA" id="ARBA00022741"/>
    </source>
</evidence>
<gene>
    <name evidence="8" type="primary">bioD</name>
    <name evidence="9" type="ORF">BTO11_12455</name>
</gene>
<dbReference type="CDD" id="cd03109">
    <property type="entry name" value="DTBS"/>
    <property type="match status" value="1"/>
</dbReference>
<proteinExistence type="inferred from homology"/>
<comment type="subcellular location">
    <subcellularLocation>
        <location evidence="8">Cytoplasm</location>
    </subcellularLocation>
</comment>
<dbReference type="GO" id="GO:0005829">
    <property type="term" value="C:cytosol"/>
    <property type="evidence" value="ECO:0007669"/>
    <property type="project" value="TreeGrafter"/>
</dbReference>
<name>A0A2S7UX83_9GAMM</name>
<sequence length="246" mass="26790">MNITELFTQHKKVFITGTDTEVGKTYCASLMVKTLLKSGLDVFPFKPISAGVKDHIDLAVKGSKLNSTLGHKCNRTCGHFIVKANEDAVSLWSAVQGRYSLEQINPIVFQQPIAPHIAAKSENKVLGFERLNKAFSDVETLGDVQVIEGAGGWYLPLNDTELLSDWVALQKLPVVLVVGIKLGCLNHALLTAHAIEQSGCELIGWIANFIDGSNAIADENMAFLQQKLNAPLISKVYKNQTIMAAS</sequence>
<feature type="binding site" evidence="8">
    <location>
        <position position="25"/>
    </location>
    <ligand>
        <name>Mg(2+)</name>
        <dbReference type="ChEBI" id="CHEBI:18420"/>
    </ligand>
</feature>
<dbReference type="SUPFAM" id="SSF52540">
    <property type="entry name" value="P-loop containing nucleoside triphosphate hydrolases"/>
    <property type="match status" value="1"/>
</dbReference>
<comment type="function">
    <text evidence="8">Catalyzes a mechanistically unusual reaction, the ATP-dependent insertion of CO2 between the N7 and N8 nitrogen atoms of 7,8-diaminopelargonic acid (DAPA, also called 7,8-diammoniononanoate) to form a ureido ring.</text>
</comment>
<dbReference type="NCBIfam" id="TIGR00347">
    <property type="entry name" value="bioD"/>
    <property type="match status" value="1"/>
</dbReference>
<evidence type="ECO:0000256" key="7">
    <source>
        <dbReference type="ARBA" id="ARBA00022842"/>
    </source>
</evidence>
<comment type="caution">
    <text evidence="8">Lacks conserved residue(s) required for the propagation of feature annotation.</text>
</comment>
<dbReference type="GO" id="GO:0005524">
    <property type="term" value="F:ATP binding"/>
    <property type="evidence" value="ECO:0007669"/>
    <property type="project" value="UniProtKB-UniRule"/>
</dbReference>
<dbReference type="RefSeq" id="WP_105052904.1">
    <property type="nucleotide sequence ID" value="NZ_BMYG01000001.1"/>
</dbReference>
<organism evidence="9 10">
    <name type="scientific">Psychrosphaera saromensis</name>
    <dbReference type="NCBI Taxonomy" id="716813"/>
    <lineage>
        <taxon>Bacteria</taxon>
        <taxon>Pseudomonadati</taxon>
        <taxon>Pseudomonadota</taxon>
        <taxon>Gammaproteobacteria</taxon>
        <taxon>Alteromonadales</taxon>
        <taxon>Pseudoalteromonadaceae</taxon>
        <taxon>Psychrosphaera</taxon>
    </lineage>
</organism>
<dbReference type="AlphaFoldDB" id="A0A2S7UX83"/>
<dbReference type="EC" id="6.3.3.3" evidence="8"/>
<accession>A0A2S7UX83</accession>
<dbReference type="Gene3D" id="3.40.50.300">
    <property type="entry name" value="P-loop containing nucleotide triphosphate hydrolases"/>
    <property type="match status" value="1"/>
</dbReference>
<keyword evidence="4 8" id="KW-0547">Nucleotide-binding</keyword>
<comment type="caution">
    <text evidence="9">The sequence shown here is derived from an EMBL/GenBank/DDBJ whole genome shotgun (WGS) entry which is preliminary data.</text>
</comment>
<dbReference type="GO" id="GO:0042803">
    <property type="term" value="F:protein homodimerization activity"/>
    <property type="evidence" value="ECO:0007669"/>
    <property type="project" value="UniProtKB-ARBA"/>
</dbReference>
<dbReference type="FunFam" id="3.40.50.300:FF:000292">
    <property type="entry name" value="ATP-dependent dethiobiotin synthetase BioD"/>
    <property type="match status" value="1"/>
</dbReference>
<reference evidence="9 10" key="1">
    <citation type="submission" date="2016-12" db="EMBL/GenBank/DDBJ databases">
        <title>Diversity of luminous bacteria.</title>
        <authorList>
            <person name="Yoshizawa S."/>
            <person name="Kogure K."/>
        </authorList>
    </citation>
    <scope>NUCLEOTIDE SEQUENCE [LARGE SCALE GENOMIC DNA]</scope>
    <source>
        <strain evidence="9 10">SA4-48</strain>
    </source>
</reference>
<dbReference type="PIRSF" id="PIRSF006755">
    <property type="entry name" value="DTB_synth"/>
    <property type="match status" value="1"/>
</dbReference>